<dbReference type="AlphaFoldDB" id="F8DE88"/>
<keyword evidence="2" id="KW-0614">Plasmid</keyword>
<evidence type="ECO:0000313" key="3">
    <source>
        <dbReference type="Proteomes" id="UP000006794"/>
    </source>
</evidence>
<sequence>MTGFLLRENRQRFFAGQTCILEREVMGVLDYYDKIVVGIASSLLGGVALGVATGLAVESGLFLGALVATGFVYDAMFRNPPLPPTDPRVATAMVVWHVVLVVLAVATFVD</sequence>
<keyword evidence="1" id="KW-0812">Transmembrane</keyword>
<reference evidence="3" key="1">
    <citation type="journal article" date="2012" name="Stand. Genomic Sci.">
        <title>Complete genome sequence of Halopiger xanaduensis type strain (SH-6(T)).</title>
        <authorList>
            <person name="Anderson I."/>
            <person name="Tindall B.J."/>
            <person name="Rohde M."/>
            <person name="Lucas S."/>
            <person name="Han J."/>
            <person name="Lapidus A."/>
            <person name="Cheng J.F."/>
            <person name="Goodwin L."/>
            <person name="Pitluck S."/>
            <person name="Peters L."/>
            <person name="Pati A."/>
            <person name="Mikhailova N."/>
            <person name="Pagani I."/>
            <person name="Teshima H."/>
            <person name="Han C."/>
            <person name="Tapia R."/>
            <person name="Land M."/>
            <person name="Woyke T."/>
            <person name="Klenk H.P."/>
            <person name="Kyrpides N."/>
            <person name="Ivanova N."/>
        </authorList>
    </citation>
    <scope>NUCLEOTIDE SEQUENCE [LARGE SCALE GENOMIC DNA]</scope>
    <source>
        <strain evidence="3">DSM 18323 / JCM 14033 / SH-6</strain>
        <plasmid evidence="3">Plasmid pHALXA02</plasmid>
    </source>
</reference>
<dbReference type="InterPro" id="IPR058328">
    <property type="entry name" value="DUF8015"/>
</dbReference>
<dbReference type="EMBL" id="CP002841">
    <property type="protein sequence ID" value="AEH39370.1"/>
    <property type="molecule type" value="Genomic_DNA"/>
</dbReference>
<dbReference type="Pfam" id="PF26047">
    <property type="entry name" value="DUF8015"/>
    <property type="match status" value="1"/>
</dbReference>
<geneLocation type="plasmid" evidence="2 3">
    <name>pHALXA02</name>
</geneLocation>
<proteinExistence type="predicted"/>
<dbReference type="eggNOG" id="arCOG10814">
    <property type="taxonomic scope" value="Archaea"/>
</dbReference>
<gene>
    <name evidence="2" type="ordered locus">Halxa_0126</name>
</gene>
<evidence type="ECO:0000313" key="2">
    <source>
        <dbReference type="EMBL" id="AEH39370.1"/>
    </source>
</evidence>
<keyword evidence="3" id="KW-1185">Reference proteome</keyword>
<organism evidence="2 3">
    <name type="scientific">Halopiger xanaduensis (strain DSM 18323 / JCM 14033 / SH-6)</name>
    <dbReference type="NCBI Taxonomy" id="797210"/>
    <lineage>
        <taxon>Archaea</taxon>
        <taxon>Methanobacteriati</taxon>
        <taxon>Methanobacteriota</taxon>
        <taxon>Stenosarchaea group</taxon>
        <taxon>Halobacteria</taxon>
        <taxon>Halobacteriales</taxon>
        <taxon>Natrialbaceae</taxon>
        <taxon>Halopiger</taxon>
    </lineage>
</organism>
<protein>
    <submittedName>
        <fullName evidence="2">Uncharacterized protein</fullName>
    </submittedName>
</protein>
<evidence type="ECO:0000256" key="1">
    <source>
        <dbReference type="SAM" id="Phobius"/>
    </source>
</evidence>
<dbReference type="KEGG" id="hxa:Halxa_0126"/>
<keyword evidence="1" id="KW-0472">Membrane</keyword>
<dbReference type="HOGENOM" id="CLU_172993_0_0_2"/>
<dbReference type="Proteomes" id="UP000006794">
    <property type="component" value="Plasmid pHALXA02"/>
</dbReference>
<feature type="transmembrane region" description="Helical" evidence="1">
    <location>
        <begin position="35"/>
        <end position="55"/>
    </location>
</feature>
<keyword evidence="1" id="KW-1133">Transmembrane helix</keyword>
<feature type="transmembrane region" description="Helical" evidence="1">
    <location>
        <begin position="89"/>
        <end position="109"/>
    </location>
</feature>
<name>F8DE88_HALXS</name>
<accession>F8DE88</accession>